<evidence type="ECO:0000256" key="1">
    <source>
        <dbReference type="ARBA" id="ARBA00023015"/>
    </source>
</evidence>
<dbReference type="Pfam" id="PF07729">
    <property type="entry name" value="FCD"/>
    <property type="match status" value="1"/>
</dbReference>
<reference evidence="5 6" key="1">
    <citation type="submission" date="2006-06" db="EMBL/GenBank/DDBJ databases">
        <title>Complete sequence of Rubrobacter xylanophilus DSM 9941.</title>
        <authorList>
            <consortium name="US DOE Joint Genome Institute"/>
            <person name="Copeland A."/>
            <person name="Lucas S."/>
            <person name="Lapidus A."/>
            <person name="Barry K."/>
            <person name="Detter J.C."/>
            <person name="Glavina del Rio T."/>
            <person name="Hammon N."/>
            <person name="Israni S."/>
            <person name="Dalin E."/>
            <person name="Tice H."/>
            <person name="Pitluck S."/>
            <person name="Munk A.C."/>
            <person name="Brettin T."/>
            <person name="Bruce D."/>
            <person name="Han C."/>
            <person name="Tapia R."/>
            <person name="Gilna P."/>
            <person name="Schmutz J."/>
            <person name="Larimer F."/>
            <person name="Land M."/>
            <person name="Hauser L."/>
            <person name="Kyrpides N."/>
            <person name="Lykidis A."/>
            <person name="da Costa M.S."/>
            <person name="Rainey F.A."/>
            <person name="Empadinhas N."/>
            <person name="Jolivet E."/>
            <person name="Battista J.R."/>
            <person name="Richardson P."/>
        </authorList>
    </citation>
    <scope>NUCLEOTIDE SEQUENCE [LARGE SCALE GENOMIC DNA]</scope>
    <source>
        <strain evidence="6">DSM 9941 / NBRC 16129 / PRD-1</strain>
    </source>
</reference>
<gene>
    <name evidence="5" type="ordered locus">Rxyl_3004</name>
</gene>
<dbReference type="GO" id="GO:0003700">
    <property type="term" value="F:DNA-binding transcription factor activity"/>
    <property type="evidence" value="ECO:0007669"/>
    <property type="project" value="InterPro"/>
</dbReference>
<dbReference type="InterPro" id="IPR011711">
    <property type="entry name" value="GntR_C"/>
</dbReference>
<dbReference type="SUPFAM" id="SSF46785">
    <property type="entry name" value="Winged helix' DNA-binding domain"/>
    <property type="match status" value="1"/>
</dbReference>
<dbReference type="PANTHER" id="PTHR43537:SF5">
    <property type="entry name" value="UXU OPERON TRANSCRIPTIONAL REGULATOR"/>
    <property type="match status" value="1"/>
</dbReference>
<keyword evidence="1" id="KW-0805">Transcription regulation</keyword>
<feature type="domain" description="HTH gntR-type" evidence="4">
    <location>
        <begin position="6"/>
        <end position="74"/>
    </location>
</feature>
<proteinExistence type="predicted"/>
<dbReference type="PROSITE" id="PS50949">
    <property type="entry name" value="HTH_GNTR"/>
    <property type="match status" value="1"/>
</dbReference>
<evidence type="ECO:0000259" key="4">
    <source>
        <dbReference type="PROSITE" id="PS50949"/>
    </source>
</evidence>
<dbReference type="InterPro" id="IPR036390">
    <property type="entry name" value="WH_DNA-bd_sf"/>
</dbReference>
<dbReference type="PANTHER" id="PTHR43537">
    <property type="entry name" value="TRANSCRIPTIONAL REGULATOR, GNTR FAMILY"/>
    <property type="match status" value="1"/>
</dbReference>
<dbReference type="Gene3D" id="1.10.10.10">
    <property type="entry name" value="Winged helix-like DNA-binding domain superfamily/Winged helix DNA-binding domain"/>
    <property type="match status" value="1"/>
</dbReference>
<dbReference type="KEGG" id="rxy:Rxyl_3004"/>
<dbReference type="GO" id="GO:0003677">
    <property type="term" value="F:DNA binding"/>
    <property type="evidence" value="ECO:0007669"/>
    <property type="project" value="UniProtKB-KW"/>
</dbReference>
<dbReference type="SMART" id="SM00895">
    <property type="entry name" value="FCD"/>
    <property type="match status" value="1"/>
</dbReference>
<name>Q1ARR4_RUBXD</name>
<evidence type="ECO:0000256" key="2">
    <source>
        <dbReference type="ARBA" id="ARBA00023125"/>
    </source>
</evidence>
<dbReference type="EMBL" id="CP000386">
    <property type="protein sequence ID" value="ABG05914.1"/>
    <property type="molecule type" value="Genomic_DNA"/>
</dbReference>
<dbReference type="Gene3D" id="1.20.120.530">
    <property type="entry name" value="GntR ligand-binding domain-like"/>
    <property type="match status" value="1"/>
</dbReference>
<dbReference type="InterPro" id="IPR000524">
    <property type="entry name" value="Tscrpt_reg_HTH_GntR"/>
</dbReference>
<dbReference type="SMART" id="SM00345">
    <property type="entry name" value="HTH_GNTR"/>
    <property type="match status" value="1"/>
</dbReference>
<dbReference type="PhylomeDB" id="Q1ARR4"/>
<protein>
    <submittedName>
        <fullName evidence="5">Transcriptional regulator, GntR family</fullName>
    </submittedName>
</protein>
<dbReference type="CDD" id="cd07377">
    <property type="entry name" value="WHTH_GntR"/>
    <property type="match status" value="1"/>
</dbReference>
<keyword evidence="6" id="KW-1185">Reference proteome</keyword>
<dbReference type="InterPro" id="IPR008920">
    <property type="entry name" value="TF_FadR/GntR_C"/>
</dbReference>
<dbReference type="Pfam" id="PF00392">
    <property type="entry name" value="GntR"/>
    <property type="match status" value="1"/>
</dbReference>
<accession>Q1ARR4</accession>
<evidence type="ECO:0000313" key="6">
    <source>
        <dbReference type="Proteomes" id="UP000006637"/>
    </source>
</evidence>
<keyword evidence="3" id="KW-0804">Transcription</keyword>
<dbReference type="InterPro" id="IPR036388">
    <property type="entry name" value="WH-like_DNA-bd_sf"/>
</dbReference>
<dbReference type="STRING" id="266117.Rxyl_3004"/>
<evidence type="ECO:0000313" key="5">
    <source>
        <dbReference type="EMBL" id="ABG05914.1"/>
    </source>
</evidence>
<dbReference type="PRINTS" id="PR00035">
    <property type="entry name" value="HTHGNTR"/>
</dbReference>
<dbReference type="eggNOG" id="COG2186">
    <property type="taxonomic scope" value="Bacteria"/>
</dbReference>
<dbReference type="HOGENOM" id="CLU_017584_9_2_11"/>
<organism evidence="5 6">
    <name type="scientific">Rubrobacter xylanophilus (strain DSM 9941 / JCM 11954 / NBRC 16129 / PRD-1)</name>
    <dbReference type="NCBI Taxonomy" id="266117"/>
    <lineage>
        <taxon>Bacteria</taxon>
        <taxon>Bacillati</taxon>
        <taxon>Actinomycetota</taxon>
        <taxon>Rubrobacteria</taxon>
        <taxon>Rubrobacterales</taxon>
        <taxon>Rubrobacteraceae</taxon>
        <taxon>Rubrobacter</taxon>
    </lineage>
</organism>
<dbReference type="SUPFAM" id="SSF48008">
    <property type="entry name" value="GntR ligand-binding domain-like"/>
    <property type="match status" value="1"/>
</dbReference>
<keyword evidence="2" id="KW-0238">DNA-binding</keyword>
<dbReference type="Proteomes" id="UP000006637">
    <property type="component" value="Chromosome"/>
</dbReference>
<dbReference type="AlphaFoldDB" id="Q1ARR4"/>
<sequence length="230" mass="25124">MMGEGRSLTEEAILRLKAMILSGELAPGERLPVERELAARLGISRSSLREAVRALALVGVLRTRRGDGTYVTSLEPGLLLEATGMVADLLQESSPVWLLEVRRMLEPGATALAAARMSPEELSGLRECLERLERAPDVEELIAADDEFHARIADAAGNPVLSSLLRSLAGRTLRARLWRGVSDADALERTRLGHRAIFRAIERRDPELARAAAASHIAEVEDWFHRGAPA</sequence>
<evidence type="ECO:0000256" key="3">
    <source>
        <dbReference type="ARBA" id="ARBA00023163"/>
    </source>
</evidence>
<dbReference type="RefSeq" id="WP_011565923.1">
    <property type="nucleotide sequence ID" value="NC_008148.1"/>
</dbReference>